<evidence type="ECO:0000256" key="7">
    <source>
        <dbReference type="ARBA" id="ARBA00035136"/>
    </source>
</evidence>
<dbReference type="FunFam" id="1.20.58.110:FF:000001">
    <property type="entry name" value="30S ribosomal protein S20"/>
    <property type="match status" value="1"/>
</dbReference>
<dbReference type="Gene3D" id="1.20.58.110">
    <property type="entry name" value="Ribosomal protein S20"/>
    <property type="match status" value="1"/>
</dbReference>
<dbReference type="GeneID" id="88096628"/>
<dbReference type="Proteomes" id="UP000035050">
    <property type="component" value="Chromosome"/>
</dbReference>
<dbReference type="GeneID" id="300405362"/>
<dbReference type="GO" id="GO:0005829">
    <property type="term" value="C:cytosol"/>
    <property type="evidence" value="ECO:0007669"/>
    <property type="project" value="TreeGrafter"/>
</dbReference>
<evidence type="ECO:0000313" key="9">
    <source>
        <dbReference type="EMBL" id="AKC71893.1"/>
    </source>
</evidence>
<dbReference type="GO" id="GO:0070181">
    <property type="term" value="F:small ribosomal subunit rRNA binding"/>
    <property type="evidence" value="ECO:0007669"/>
    <property type="project" value="TreeGrafter"/>
</dbReference>
<dbReference type="AlphaFoldDB" id="A0A0E3U953"/>
<organism evidence="9 10">
    <name type="scientific">Pandoraea oxalativorans</name>
    <dbReference type="NCBI Taxonomy" id="573737"/>
    <lineage>
        <taxon>Bacteria</taxon>
        <taxon>Pseudomonadati</taxon>
        <taxon>Pseudomonadota</taxon>
        <taxon>Betaproteobacteria</taxon>
        <taxon>Burkholderiales</taxon>
        <taxon>Burkholderiaceae</taxon>
        <taxon>Pandoraea</taxon>
    </lineage>
</organism>
<dbReference type="Pfam" id="PF01649">
    <property type="entry name" value="Ribosomal_S20p"/>
    <property type="match status" value="1"/>
</dbReference>
<keyword evidence="10" id="KW-1185">Reference proteome</keyword>
<protein>
    <recommendedName>
        <fullName evidence="7 8">Small ribosomal subunit protein bS20</fullName>
    </recommendedName>
</protein>
<comment type="function">
    <text evidence="1 8">Binds directly to 16S ribosomal RNA.</text>
</comment>
<dbReference type="PANTHER" id="PTHR33398:SF1">
    <property type="entry name" value="SMALL RIBOSOMAL SUBUNIT PROTEIN BS20C"/>
    <property type="match status" value="1"/>
</dbReference>
<evidence type="ECO:0000256" key="5">
    <source>
        <dbReference type="ARBA" id="ARBA00022980"/>
    </source>
</evidence>
<proteinExistence type="inferred from homology"/>
<name>A0A0E3U953_9BURK</name>
<evidence type="ECO:0000256" key="4">
    <source>
        <dbReference type="ARBA" id="ARBA00022884"/>
    </source>
</evidence>
<reference evidence="9" key="1">
    <citation type="submission" date="2016-06" db="EMBL/GenBank/DDBJ databases">
        <title>Pandoraea oxalativorans DSM 23570 Genome Sequencing.</title>
        <authorList>
            <person name="Ee R."/>
            <person name="Lim Y.-L."/>
            <person name="Yong D."/>
            <person name="Yin W.-F."/>
            <person name="Chan K.-G."/>
        </authorList>
    </citation>
    <scope>NUCLEOTIDE SEQUENCE</scope>
    <source>
        <strain evidence="9">DSM 23570</strain>
    </source>
</reference>
<comment type="similarity">
    <text evidence="2 8">Belongs to the bacterial ribosomal protein bS20 family.</text>
</comment>
<keyword evidence="6 8" id="KW-0687">Ribonucleoprotein</keyword>
<evidence type="ECO:0000256" key="3">
    <source>
        <dbReference type="ARBA" id="ARBA00022730"/>
    </source>
</evidence>
<keyword evidence="3 8" id="KW-0699">rRNA-binding</keyword>
<dbReference type="InterPro" id="IPR002583">
    <property type="entry name" value="Ribosomal_bS20"/>
</dbReference>
<keyword evidence="4 8" id="KW-0694">RNA-binding</keyword>
<evidence type="ECO:0000256" key="2">
    <source>
        <dbReference type="ARBA" id="ARBA00007634"/>
    </source>
</evidence>
<evidence type="ECO:0000256" key="6">
    <source>
        <dbReference type="ARBA" id="ARBA00023274"/>
    </source>
</evidence>
<dbReference type="RefSeq" id="WP_039367301.1">
    <property type="nucleotide sequence ID" value="NZ_CP011253.3"/>
</dbReference>
<dbReference type="GO" id="GO:0003735">
    <property type="term" value="F:structural constituent of ribosome"/>
    <property type="evidence" value="ECO:0007669"/>
    <property type="project" value="InterPro"/>
</dbReference>
<dbReference type="PANTHER" id="PTHR33398">
    <property type="entry name" value="30S RIBOSOMAL PROTEIN S20"/>
    <property type="match status" value="1"/>
</dbReference>
<dbReference type="GO" id="GO:0006412">
    <property type="term" value="P:translation"/>
    <property type="evidence" value="ECO:0007669"/>
    <property type="project" value="UniProtKB-UniRule"/>
</dbReference>
<evidence type="ECO:0000256" key="8">
    <source>
        <dbReference type="HAMAP-Rule" id="MF_00500"/>
    </source>
</evidence>
<accession>A0A0E3U953</accession>
<dbReference type="NCBIfam" id="TIGR00029">
    <property type="entry name" value="S20"/>
    <property type="match status" value="1"/>
</dbReference>
<sequence>MANTAQARKRARQTVKINAHNSALRSRLRTAVKAVRKAIAAGDQAAAKEVLRTSAKTIDIIADKKIVHKNTAARQKSRLSAAIKAMSAAA</sequence>
<dbReference type="HAMAP" id="MF_00500">
    <property type="entry name" value="Ribosomal_bS20"/>
    <property type="match status" value="1"/>
</dbReference>
<dbReference type="GO" id="GO:0015935">
    <property type="term" value="C:small ribosomal subunit"/>
    <property type="evidence" value="ECO:0007669"/>
    <property type="project" value="TreeGrafter"/>
</dbReference>
<gene>
    <name evidence="8" type="primary">rpsT</name>
    <name evidence="9" type="ORF">MB84_24220</name>
</gene>
<dbReference type="KEGG" id="pox:MB84_24220"/>
<dbReference type="OrthoDB" id="9807974at2"/>
<evidence type="ECO:0000313" key="10">
    <source>
        <dbReference type="Proteomes" id="UP000035050"/>
    </source>
</evidence>
<dbReference type="EMBL" id="CP011253">
    <property type="protein sequence ID" value="AKC71893.1"/>
    <property type="molecule type" value="Genomic_DNA"/>
</dbReference>
<keyword evidence="5 8" id="KW-0689">Ribosomal protein</keyword>
<dbReference type="SUPFAM" id="SSF46992">
    <property type="entry name" value="Ribosomal protein S20"/>
    <property type="match status" value="1"/>
</dbReference>
<dbReference type="HOGENOM" id="CLU_160655_4_0_4"/>
<evidence type="ECO:0000256" key="1">
    <source>
        <dbReference type="ARBA" id="ARBA00003134"/>
    </source>
</evidence>
<dbReference type="PATRIC" id="fig|573737.6.peg.624"/>
<dbReference type="InterPro" id="IPR036510">
    <property type="entry name" value="Ribosomal_bS20_sf"/>
</dbReference>